<keyword evidence="3" id="KW-1185">Reference proteome</keyword>
<feature type="compositionally biased region" description="Polar residues" evidence="1">
    <location>
        <begin position="88"/>
        <end position="98"/>
    </location>
</feature>
<sequence>MSDKRSLRGHSFIINDVDLDEYSLRFERLLFLLGAPEVAGDYHEEVEKHLSIPRPEILAYNDSERIYKKNNMQLFEAVSLEEVESESNRGIDTNNNFSDGPAQAALKRRRKNKDVLFEHANHIQQVKQKEYKNMLLNMEHTIVPSKPIIATNSTEKPLKTKDTDDSGTSPLKSKDTKNSENNKGKHENAEKNNEDSYDSKTSTELTEVELGIMNELYYEKKCHLALQIKILKAFLHITLLLSSMETKNKFGINSNKSKNIKPESSNVISSMGNITKNNGMEKTLSTSQSNFSKDCDFIEYQLPGHIKAFKKPKIKK</sequence>
<feature type="region of interest" description="Disordered" evidence="1">
    <location>
        <begin position="86"/>
        <end position="109"/>
    </location>
</feature>
<organism evidence="2 3">
    <name type="scientific">Smittium angustum</name>
    <dbReference type="NCBI Taxonomy" id="133377"/>
    <lineage>
        <taxon>Eukaryota</taxon>
        <taxon>Fungi</taxon>
        <taxon>Fungi incertae sedis</taxon>
        <taxon>Zoopagomycota</taxon>
        <taxon>Kickxellomycotina</taxon>
        <taxon>Harpellomycetes</taxon>
        <taxon>Harpellales</taxon>
        <taxon>Legeriomycetaceae</taxon>
        <taxon>Smittium</taxon>
    </lineage>
</organism>
<gene>
    <name evidence="2" type="ORF">BB558_001181</name>
</gene>
<proteinExistence type="predicted"/>
<accession>A0A2U1JC58</accession>
<protein>
    <submittedName>
        <fullName evidence="2">Uncharacterized protein</fullName>
    </submittedName>
</protein>
<feature type="compositionally biased region" description="Basic and acidic residues" evidence="1">
    <location>
        <begin position="172"/>
        <end position="198"/>
    </location>
</feature>
<feature type="region of interest" description="Disordered" evidence="1">
    <location>
        <begin position="147"/>
        <end position="203"/>
    </location>
</feature>
<reference evidence="2 3" key="1">
    <citation type="journal article" date="2018" name="MBio">
        <title>Comparative Genomics Reveals the Core Gene Toolbox for the Fungus-Insect Symbiosis.</title>
        <authorList>
            <person name="Wang Y."/>
            <person name="Stata M."/>
            <person name="Wang W."/>
            <person name="Stajich J.E."/>
            <person name="White M.M."/>
            <person name="Moncalvo J.M."/>
        </authorList>
    </citation>
    <scope>NUCLEOTIDE SEQUENCE [LARGE SCALE GENOMIC DNA]</scope>
    <source>
        <strain evidence="2 3">AUS-126-30</strain>
    </source>
</reference>
<evidence type="ECO:0000256" key="1">
    <source>
        <dbReference type="SAM" id="MobiDB-lite"/>
    </source>
</evidence>
<name>A0A2U1JC58_SMIAN</name>
<dbReference type="EMBL" id="MBFU01000064">
    <property type="protein sequence ID" value="PWA02681.1"/>
    <property type="molecule type" value="Genomic_DNA"/>
</dbReference>
<dbReference type="Proteomes" id="UP000245591">
    <property type="component" value="Unassembled WGS sequence"/>
</dbReference>
<dbReference type="AlphaFoldDB" id="A0A2U1JC58"/>
<evidence type="ECO:0000313" key="3">
    <source>
        <dbReference type="Proteomes" id="UP000245591"/>
    </source>
</evidence>
<comment type="caution">
    <text evidence="2">The sequence shown here is derived from an EMBL/GenBank/DDBJ whole genome shotgun (WGS) entry which is preliminary data.</text>
</comment>
<evidence type="ECO:0000313" key="2">
    <source>
        <dbReference type="EMBL" id="PWA02681.1"/>
    </source>
</evidence>